<dbReference type="InterPro" id="IPR009030">
    <property type="entry name" value="Growth_fac_rcpt_cys_sf"/>
</dbReference>
<dbReference type="KEGG" id="bbig:BBBOND_0208320"/>
<dbReference type="PANTHER" id="PTHR46967:SF2">
    <property type="entry name" value="SUSHI, VON WILLEBRAND FACTOR TYPE A, EGF AND PENTRAXIN DOMAIN-CONTAINING PROTEIN 1-LIKE"/>
    <property type="match status" value="1"/>
</dbReference>
<feature type="domain" description="Tyrosine-protein kinase ephrin type A/B receptor-like" evidence="3">
    <location>
        <begin position="1488"/>
        <end position="1536"/>
    </location>
</feature>
<keyword evidence="2" id="KW-0812">Transmembrane</keyword>
<dbReference type="Proteomes" id="UP000033188">
    <property type="component" value="Chromosome 2"/>
</dbReference>
<dbReference type="Gene3D" id="2.10.50.10">
    <property type="entry name" value="Tumor Necrosis Factor Receptor, subunit A, domain 2"/>
    <property type="match status" value="3"/>
</dbReference>
<keyword evidence="6" id="KW-1185">Reference proteome</keyword>
<feature type="transmembrane region" description="Helical" evidence="2">
    <location>
        <begin position="2909"/>
        <end position="2928"/>
    </location>
</feature>
<evidence type="ECO:0000313" key="5">
    <source>
        <dbReference type="EMBL" id="CDR95678.1"/>
    </source>
</evidence>
<dbReference type="SUPFAM" id="SSF57184">
    <property type="entry name" value="Growth factor receptor domain"/>
    <property type="match status" value="1"/>
</dbReference>
<feature type="domain" description="Tyrosine-protein kinase ephrin type A/B receptor-like" evidence="3">
    <location>
        <begin position="1850"/>
        <end position="1889"/>
    </location>
</feature>
<proteinExistence type="predicted"/>
<sequence>MPEKRIPPVIISKKCTPDTIVDPYMTETGLPTDVEYGDDGVATIVWSLSDEGTGMDVGDILRLCWCGFSTGNSIQCTNSGFSIEAGRLFVVPAADTTIHCYAGAMCSTFVEHTDRPPMRYFLSKDGRITGSLYFTHTTIFFQKTLYMVEGKSLVHLQGYMTYREGISGRYYLSTLHKNSENAGALIFDKVDQRFRVNVPLLKRDRYYLPIFSQTVIKLKAQSCGMANLNTANARYEVGGFKLGSGVLASEPDICWCKPYKNVNCTKSEDYKIRAGKVFASGFVKLQYLVCDVKSFCEIRLRYLFYYQLIRESDSLLPANSIISIQKNGCKVIPNDPNILEHCESSNREVIDNLHDIFTASIDLHFVGVLKHDKPGKYAVCYIDKDKNKIAKVSDINLRGIYEQPRSVAIYLGKPFPVTLRGHHMRGVVGFLSTDAECRKKARDERFDVEMTESPDSTVTTKNITLMIWNNVVIIRNATGRSVSTKNTRPDIVTYHMCVSTGYGIHKTGLSYTLLGPNVLHKSAFDGPRGFVNIPNLLRLNGRNHLLVVTFLYQPSKIESCESNDWVNNAERLTFSVYHYNRKDAEITLFPTLLYSANTYICWCIADACTTLSNFRVSLYIPPDIEELQFQTIMAHDLPRKASISGYYNTFLDRIKFVDSVDKCGATNTILPKGLFSNSGITTLSDERVTYDSMRIIGHAFLRTPSEIKIGDTFKWYTQLIPPLDEDMFRELRVRLCYCSFLANNSCEHDADYTDWVGAIVNLEKRATTNEMILRLSTYSADIDRSFVPCDPDAPVKSVDTAYYRVRETSNGIGGILMSYLKEFRKNRQGFFIEICRRHVNKNSDKQHHYEQVFGSMRAGFYGMQKLYFMAEQPQEVVIFGCNVRGNRVAEFLAVKPYANCSTLTSANVVARSRIVRRTDRNSIIFSNIKINEAGTYKLCLRYRSRISGLAANKKDKSVVSKDVSEKSEMQQPVSTPNPLNNEAKPSSKVDVGGTQKGVTSDIVTSSPASTKPNLNTVNGTLSEENAEDEILYEMGGIIKVVDYRVFCIADVVAMAFNGFEGKPLETSIRHYSTNCVGEWYENFSLVGVLPHSRVLVLADCTNITYAMQIPDDVDFTAAAAGLHAAPASDAKINELPLWARNVWVVFPVHSEMEQVWITCKEFKNYQIILFLGATYVYGFSMPLRQELPAPKFVFKHQLLNPMDITYARNMVIISDEFTRTLRSFPPINISDDKLVSTVLRSGCYHNALYYMHREKGRGELYALDASDNTLKRYAFSDYNQRLELDERYNGIKGNGGVAASPIYAASSLDGYIVPLKTKQQEVLIIGESTTGRMLVLKADEYDTLVYKEINTNSQLHFLNVYSNGWIMLSMSRFYQGQMRNCLLNRTIGSYVTLSFQYNLMTTYLIGNMIQLDPVLHGDSFDAFEEDDEIHDDRISLKDSGLNVDYHTGTIRGVVKFNDCNYISIKGGNFLRTTTHTFLMCSICPPSHFFNKETVTCEQCTIGTYRNEERTDSCFRCSDFRENSTTLTIGGRTSADCLCDKQFYLKDGKCVPCAEATFKDTVSNAECTGTCGPNRSSILRIVDGKPEHVCLCNAMFYDFRLALDKLESFPEDFKQTIGMGPECVGKDAQNLHCTLPSADECVPCPVGYYCLGQEALPQRCKDGSTTQDTLSSSPASCVCAAGHGYCAYKGCIPCTGFGYKDTIDNSRCKACHSAKHVSSLLPPLPSPGPIRVVTEAEWDHELQVYRRMHPTEYKTLLSLLESSSLFANSETAGRSDDCKYCVGGTFFDINLKICLECPHGRFCPGADAQPSSCGSNGITRHPGSMTAMDCYCARGYGNLFLGRHPTSGAIWCRHCVVGYFQHLEYADYGCLPCPENSSTSDFGAKSIVDCSPDPGYFLSVTKVNRVNGEESSILQDEGKSMEASIAGNRQNMRSKCFDAIRTDITARHQAILLRDSPASCQTSCVENVFCHGYSFETTTQFMESDVAPFKAYQTVVFNGLRFLKRPYGLCTLYFFDLKFQDLTGSVLKNISAGDVISVCRVFDEDFEYRFATKPCPIGHYCHGGIDYMRCPDNSTTIAEGAFALNHCLCLAGYEMSNTSAGVCVPCELGTYKQEIGNVGCRRCPDKFRTFNKASKYITDCACSPGHFAKVTKHHNDMISEATYKRMRDRTILRSSHLEELNYFQFRQQEEQQRLRSINRRGNSHILDLPVDDSDPRYQIESFIHLSNAVLLLPSVGQSMVSAFDTHYETFDCERCKDYHYCPGGWISKLPEKKIHNIPYRCPQGSNVPAEATNATSVTQCLCLPGYRLKTHVHEMPPDVYEGKYPNDALYYPDSGETLGLPDDIAALSGENSENTGVSWLGDKLPSASAQSLLEHATRRTTVHVQCVMCEAGMYKEGQENSTCSGRCMQYATTYGGAVSQKQCFCNYGRYMSFEDTLGSMQLTCSPCMKGAVCPGGLSTEVVNSLKSKRDFTEIQLRDHRMPMARYGYFGAFKDQGVELWSPLLHSKTSLHGVSTEQMDYHACPLEYTCAGMDGFPCISGSTGYLCMNCVEGYERIHFRGRCIACDDITESVIRYVATKWPLWVVASLMVFLLQKKMFYQFVLLKIWLEFCFSMVPYSMFPLNSQSSISRFASYYNTIFGYQQQLFTVFRIRCWVHAHSNYRFSNVESWYIQRFMSVVQPFVDGLVLFLILLVLWILYAPIRSLRRRLLRRYTSISSTSSSVSSYDVNPAAQRKRARCCWPCGLFMHCLSALYYVSFQFICQDLIQPLWCVPIQYKVEPPISVLLYLPTHVCDLNDPLFYYPTIASSVLLGLVIVAHLVAIITSVHVCKARRIYSCGRQKHTLSWDCLLLLRRVCVAMITIFQPQTMSTGSAEKMRMLGSVLITSILLIAHMSMLPFQMRDDNLFNRMELMSLMFNCFTGFFILGSFSYDLHYSGLAPLFASLFYTCVMLWYSLVECGFIADLRPALRRRIGCLPNFWNVCRKLLTWHCHSQITFDYDQGYLVIEMPFSGHVRTRRSALFAGRRRQKVSVHGRRSLCLCVEQSVSRYVMEQKHFQVPLYWEEFLIRYSFAYKALNRRLRSSNVVSANLRVTDMFHPDIFDAGPINPWQLSIAILNVPLSTLVSCYKDFERGKLGALYELRCRYEELSSGATEALAHNTSAVPEMIQDVHILDTLRARTKRLQGELAMHIRNAREGKRVTLAVQQIGQGLEDFDDLLTNEEILEKIEALRREQQVLRNSRD</sequence>
<dbReference type="Pfam" id="PF24634">
    <property type="entry name" value="DUF7631"/>
    <property type="match status" value="1"/>
</dbReference>
<dbReference type="InterPro" id="IPR056048">
    <property type="entry name" value="CRMPA/B-like_DUF7631"/>
</dbReference>
<feature type="transmembrane region" description="Helical" evidence="2">
    <location>
        <begin position="2737"/>
        <end position="2759"/>
    </location>
</feature>
<dbReference type="InterPro" id="IPR011641">
    <property type="entry name" value="Tyr-kin_ephrin_A/B_rcpt-like"/>
</dbReference>
<organism evidence="5 6">
    <name type="scientific">Babesia bigemina</name>
    <dbReference type="NCBI Taxonomy" id="5866"/>
    <lineage>
        <taxon>Eukaryota</taxon>
        <taxon>Sar</taxon>
        <taxon>Alveolata</taxon>
        <taxon>Apicomplexa</taxon>
        <taxon>Aconoidasida</taxon>
        <taxon>Piroplasmida</taxon>
        <taxon>Babesiidae</taxon>
        <taxon>Babesia</taxon>
    </lineage>
</organism>
<name>A0A061D536_BABBI</name>
<feature type="compositionally biased region" description="Polar residues" evidence="1">
    <location>
        <begin position="969"/>
        <end position="984"/>
    </location>
</feature>
<keyword evidence="2" id="KW-1133">Transmembrane helix</keyword>
<dbReference type="VEuPathDB" id="PiroplasmaDB:BBBOND_0208320"/>
<dbReference type="EMBL" id="LK391708">
    <property type="protein sequence ID" value="CDR95678.1"/>
    <property type="molecule type" value="Genomic_DNA"/>
</dbReference>
<dbReference type="PANTHER" id="PTHR46967">
    <property type="entry name" value="INSULIN-LIKE GROWTH FACTOR BINDING PROTEIN,N-TERMINAL"/>
    <property type="match status" value="1"/>
</dbReference>
<dbReference type="OMA" id="HACPLEY"/>
<feature type="domain" description="DUF7631" evidence="4">
    <location>
        <begin position="2439"/>
        <end position="2487"/>
    </location>
</feature>
<feature type="transmembrane region" description="Helical" evidence="2">
    <location>
        <begin position="2876"/>
        <end position="2897"/>
    </location>
</feature>
<dbReference type="SMART" id="SM01411">
    <property type="entry name" value="Ephrin_rec_like"/>
    <property type="match status" value="9"/>
</dbReference>
<dbReference type="Pfam" id="PF07699">
    <property type="entry name" value="Ephrin_rec_like"/>
    <property type="match status" value="3"/>
</dbReference>
<dbReference type="RefSeq" id="XP_012767864.1">
    <property type="nucleotide sequence ID" value="XM_012912410.1"/>
</dbReference>
<feature type="compositionally biased region" description="Polar residues" evidence="1">
    <location>
        <begin position="996"/>
        <end position="1019"/>
    </location>
</feature>
<accession>A0A061D536</accession>
<feature type="region of interest" description="Disordered" evidence="1">
    <location>
        <begin position="960"/>
        <end position="1019"/>
    </location>
</feature>
<feature type="domain" description="Tyrosine-protein kinase ephrin type A/B receptor-like" evidence="3">
    <location>
        <begin position="2094"/>
        <end position="2139"/>
    </location>
</feature>
<evidence type="ECO:0000256" key="2">
    <source>
        <dbReference type="SAM" id="Phobius"/>
    </source>
</evidence>
<dbReference type="OrthoDB" id="410989at2759"/>
<protein>
    <submittedName>
        <fullName evidence="5">GCC2 and GCC3 domain containing protein, putative</fullName>
    </submittedName>
</protein>
<feature type="transmembrane region" description="Helical" evidence="2">
    <location>
        <begin position="2798"/>
        <end position="2821"/>
    </location>
</feature>
<dbReference type="GeneID" id="24564219"/>
<feature type="transmembrane region" description="Helical" evidence="2">
    <location>
        <begin position="2680"/>
        <end position="2700"/>
    </location>
</feature>
<evidence type="ECO:0000256" key="1">
    <source>
        <dbReference type="SAM" id="MobiDB-lite"/>
    </source>
</evidence>
<feature type="transmembrane region" description="Helical" evidence="2">
    <location>
        <begin position="2934"/>
        <end position="2960"/>
    </location>
</feature>
<gene>
    <name evidence="5" type="ORF">BBBOND_0208320</name>
</gene>
<keyword evidence="2" id="KW-0472">Membrane</keyword>
<reference evidence="6" key="1">
    <citation type="submission" date="2014-06" db="EMBL/GenBank/DDBJ databases">
        <authorList>
            <person name="Aslett M."/>
            <person name="De Silva N."/>
        </authorList>
    </citation>
    <scope>NUCLEOTIDE SEQUENCE [LARGE SCALE GENOMIC DNA]</scope>
    <source>
        <strain evidence="6">Bond</strain>
    </source>
</reference>
<evidence type="ECO:0000259" key="3">
    <source>
        <dbReference type="Pfam" id="PF07699"/>
    </source>
</evidence>
<evidence type="ECO:0000259" key="4">
    <source>
        <dbReference type="Pfam" id="PF24634"/>
    </source>
</evidence>
<dbReference type="STRING" id="5866.A0A061D536"/>
<evidence type="ECO:0000313" key="6">
    <source>
        <dbReference type="Proteomes" id="UP000033188"/>
    </source>
</evidence>